<proteinExistence type="predicted"/>
<organism evidence="1 2">
    <name type="scientific">Glossina pallidipes</name>
    <name type="common">Tsetse fly</name>
    <dbReference type="NCBI Taxonomy" id="7398"/>
    <lineage>
        <taxon>Eukaryota</taxon>
        <taxon>Metazoa</taxon>
        <taxon>Ecdysozoa</taxon>
        <taxon>Arthropoda</taxon>
        <taxon>Hexapoda</taxon>
        <taxon>Insecta</taxon>
        <taxon>Pterygota</taxon>
        <taxon>Neoptera</taxon>
        <taxon>Endopterygota</taxon>
        <taxon>Diptera</taxon>
        <taxon>Brachycera</taxon>
        <taxon>Muscomorpha</taxon>
        <taxon>Hippoboscoidea</taxon>
        <taxon>Glossinidae</taxon>
        <taxon>Glossina</taxon>
    </lineage>
</organism>
<accession>A0A1A9ZS17</accession>
<dbReference type="Proteomes" id="UP000092445">
    <property type="component" value="Unassembled WGS sequence"/>
</dbReference>
<name>A0A1A9ZS17_GLOPL</name>
<protein>
    <submittedName>
        <fullName evidence="1">Uncharacterized protein</fullName>
    </submittedName>
</protein>
<reference evidence="1" key="2">
    <citation type="submission" date="2020-05" db="UniProtKB">
        <authorList>
            <consortium name="EnsemblMetazoa"/>
        </authorList>
    </citation>
    <scope>IDENTIFICATION</scope>
    <source>
        <strain evidence="1">IAEA</strain>
    </source>
</reference>
<dbReference type="VEuPathDB" id="VectorBase:GPAI023232"/>
<sequence length="363" mass="41738">MLHELWLAFHGKETQIQCAPKGLAFNLNSFNSLFDNHLQHGKDNESIYSTDYFTLVRLLTLCAFGQTLVFADEPSSSFNRFNFSGHNEDYENNHRNIYITKSPQNGYYPRAYDNYNNPTYLTDLKNSINYYPENSFTNENYQQNYNYVPSTELEPPKRNYYAFTTDWSSRRSNSYLPPREISSDSLSSKHTLQSNYYSSPQVIPGAYLSSNPNRQTSYTESNYPHFFTTTSSANTKPDDLSHSTVTTRPLYLRSSTTKSNEYASYPSVELFKPIHLTATPPTKIELADSYAPPMLRNLRILDQNRQYLPPSTPRSVYGLSTSTASINIPLPLYSAPLSNQRKDTETFRDDGYHYDAPSKIFES</sequence>
<keyword evidence="2" id="KW-1185">Reference proteome</keyword>
<dbReference type="EnsemblMetazoa" id="GPAI023232-RA">
    <property type="protein sequence ID" value="GPAI023232-PA"/>
    <property type="gene ID" value="GPAI023232"/>
</dbReference>
<dbReference type="AlphaFoldDB" id="A0A1A9ZS17"/>
<evidence type="ECO:0000313" key="2">
    <source>
        <dbReference type="Proteomes" id="UP000092445"/>
    </source>
</evidence>
<evidence type="ECO:0000313" key="1">
    <source>
        <dbReference type="EnsemblMetazoa" id="GPAI023232-PA"/>
    </source>
</evidence>
<reference evidence="2" key="1">
    <citation type="submission" date="2014-03" db="EMBL/GenBank/DDBJ databases">
        <authorList>
            <person name="Aksoy S."/>
            <person name="Warren W."/>
            <person name="Wilson R.K."/>
        </authorList>
    </citation>
    <scope>NUCLEOTIDE SEQUENCE [LARGE SCALE GENOMIC DNA]</scope>
    <source>
        <strain evidence="2">IAEA</strain>
    </source>
</reference>